<dbReference type="AlphaFoldDB" id="A0A8I5NB02"/>
<reference evidence="2" key="2">
    <citation type="submission" date="2025-08" db="UniProtKB">
        <authorList>
            <consortium name="Ensembl"/>
        </authorList>
    </citation>
    <scope>IDENTIFICATION</scope>
</reference>
<protein>
    <recommendedName>
        <fullName evidence="4">Secreted protein</fullName>
    </recommendedName>
</protein>
<dbReference type="PANTHER" id="PTHR46254">
    <property type="entry name" value="PROTEIN GVQW1-RELATED"/>
    <property type="match status" value="1"/>
</dbReference>
<dbReference type="GeneTree" id="ENSGT00940000161627"/>
<proteinExistence type="predicted"/>
<dbReference type="PRINTS" id="PR02045">
    <property type="entry name" value="F138DOMAIN"/>
</dbReference>
<sequence length="172" mass="19086">MLIKLIKLFFFFFFFETQSHSVTQAGVQWHHVSSLQPLPPRFKRFSCLSLPSSWDYRCVPPRLANFCVCVCIFLEEMGFCHAAPASLELLGSSDSPASASQSASITGVSHQTQTKLLIYCTTILSVNGFACAVGRKNLWVTATEPPPVNVNIEHCNQIICFHKNGFSPANMP</sequence>
<feature type="signal peptide" evidence="1">
    <location>
        <begin position="1"/>
        <end position="19"/>
    </location>
</feature>
<evidence type="ECO:0008006" key="4">
    <source>
        <dbReference type="Google" id="ProtNLM"/>
    </source>
</evidence>
<name>A0A8I5NB02_PAPAN</name>
<dbReference type="Ensembl" id="ENSPANT00000083216.1">
    <property type="protein sequence ID" value="ENSPANP00000049584.1"/>
    <property type="gene ID" value="ENSPANG00000050942.1"/>
</dbReference>
<dbReference type="Proteomes" id="UP000028761">
    <property type="component" value="Chromosome 19"/>
</dbReference>
<reference evidence="2 3" key="1">
    <citation type="submission" date="2012-03" db="EMBL/GenBank/DDBJ databases">
        <title>Whole Genome Assembly of Papio anubis.</title>
        <authorList>
            <person name="Liu Y.L."/>
            <person name="Abraham K.A."/>
            <person name="Akbar H.A."/>
            <person name="Ali S.A."/>
            <person name="Anosike U.A."/>
            <person name="Aqrawi P.A."/>
            <person name="Arias F.A."/>
            <person name="Attaway T.A."/>
            <person name="Awwad R.A."/>
            <person name="Babu C.B."/>
            <person name="Bandaranaike D.B."/>
            <person name="Battles P.B."/>
            <person name="Bell A.B."/>
            <person name="Beltran B.B."/>
            <person name="Berhane-Mersha D.B."/>
            <person name="Bess C.B."/>
            <person name="Bickham C.B."/>
            <person name="Bolden T.B."/>
            <person name="Carter K.C."/>
            <person name="Chau D.C."/>
            <person name="Chavez A.C."/>
            <person name="Clerc-Blankenburg K.C."/>
            <person name="Coyle M.C."/>
            <person name="Dao M.D."/>
            <person name="Davila M.L.D."/>
            <person name="Davy-Carroll L.D."/>
            <person name="Denson S.D."/>
            <person name="Dinh H.D."/>
            <person name="Fernandez S.F."/>
            <person name="Fernando P.F."/>
            <person name="Forbes L.F."/>
            <person name="Francis C.F."/>
            <person name="Francisco L.F."/>
            <person name="Fu Q.F."/>
            <person name="Garcia-Iii R.G."/>
            <person name="Garrett T.G."/>
            <person name="Gross S.G."/>
            <person name="Gubbala S.G."/>
            <person name="Hirani K.H."/>
            <person name="Hogues M.H."/>
            <person name="Hollins B.H."/>
            <person name="Jackson L.J."/>
            <person name="Javaid M.J."/>
            <person name="Jhangiani S.J."/>
            <person name="Johnson A.J."/>
            <person name="Johnson B.J."/>
            <person name="Jones J.J."/>
            <person name="Joshi V.J."/>
            <person name="Kalu J.K."/>
            <person name="Khan N.K."/>
            <person name="Korchina V.K."/>
            <person name="Kovar C.K."/>
            <person name="Lago L.L."/>
            <person name="Lara F.L."/>
            <person name="Le T.-K.L."/>
            <person name="Lee S.L."/>
            <person name="Legall-Iii F.L."/>
            <person name="Lemon S.L."/>
            <person name="Liu J.L."/>
            <person name="Liu Y.-S.L."/>
            <person name="Liyanage D.L."/>
            <person name="Lopez J.L."/>
            <person name="Lorensuhewa L.L."/>
            <person name="Mata R.M."/>
            <person name="Mathew T.M."/>
            <person name="Mercado C.M."/>
            <person name="Mercado I.M."/>
            <person name="Morales K.M."/>
            <person name="Morgan M.M."/>
            <person name="Munidasa M.M."/>
            <person name="Ngo D.N."/>
            <person name="Nguyen L.N."/>
            <person name="Nguyen T.N."/>
            <person name="Nguyen N.N."/>
            <person name="Obregon M.O."/>
            <person name="Okwuonu G.O."/>
            <person name="Ongeri F.O."/>
            <person name="Onwere C.O."/>
            <person name="Osifeso I.O."/>
            <person name="Parra A.P."/>
            <person name="Patil S.P."/>
            <person name="Perez A.P."/>
            <person name="Perez Y.P."/>
            <person name="Pham C.P."/>
            <person name="Pu L.-L.P."/>
            <person name="Puazo M.P."/>
            <person name="Quiroz J.Q."/>
            <person name="Rouhana J.R."/>
            <person name="Ruiz M.R."/>
            <person name="Ruiz S.-J.R."/>
            <person name="Saada N.S."/>
            <person name="Santibanez J.S."/>
            <person name="Scheel M.S."/>
            <person name="Schneider B.S."/>
            <person name="Simmons D.S."/>
            <person name="Sisson I.S."/>
            <person name="Tang L.-Y.T."/>
            <person name="Thornton R.T."/>
            <person name="Tisius J.T."/>
            <person name="Toledanes G.T."/>
            <person name="Trejos Z.T."/>
            <person name="Usmani K.U."/>
            <person name="Varghese R.V."/>
            <person name="Vattathil S.V."/>
            <person name="Vee V.V."/>
            <person name="Walker D.W."/>
            <person name="Weissenberger G.W."/>
            <person name="White C.W."/>
            <person name="Williams A.W."/>
            <person name="Woodworth J.W."/>
            <person name="Wright R.W."/>
            <person name="Zhu Y.Z."/>
            <person name="Han Y.H."/>
            <person name="Newsham I.N."/>
            <person name="Nazareth L.N."/>
            <person name="Worley K.W."/>
            <person name="Muzny D.M."/>
            <person name="Rogers J.R."/>
            <person name="Gibbs R.G."/>
        </authorList>
    </citation>
    <scope>NUCLEOTIDE SEQUENCE [LARGE SCALE GENOMIC DNA]</scope>
</reference>
<evidence type="ECO:0000256" key="1">
    <source>
        <dbReference type="SAM" id="SignalP"/>
    </source>
</evidence>
<evidence type="ECO:0000313" key="2">
    <source>
        <dbReference type="Ensembl" id="ENSPANP00000049584.1"/>
    </source>
</evidence>
<dbReference type="PANTHER" id="PTHR46254:SF3">
    <property type="entry name" value="SECRETED PROTEIN"/>
    <property type="match status" value="1"/>
</dbReference>
<keyword evidence="1" id="KW-0732">Signal</keyword>
<feature type="chain" id="PRO_5035263315" description="Secreted protein" evidence="1">
    <location>
        <begin position="20"/>
        <end position="172"/>
    </location>
</feature>
<keyword evidence="3" id="KW-1185">Reference proteome</keyword>
<evidence type="ECO:0000313" key="3">
    <source>
        <dbReference type="Proteomes" id="UP000028761"/>
    </source>
</evidence>
<reference evidence="2" key="3">
    <citation type="submission" date="2025-09" db="UniProtKB">
        <authorList>
            <consortium name="Ensembl"/>
        </authorList>
    </citation>
    <scope>IDENTIFICATION</scope>
</reference>
<organism evidence="2 3">
    <name type="scientific">Papio anubis</name>
    <name type="common">Olive baboon</name>
    <dbReference type="NCBI Taxonomy" id="9555"/>
    <lineage>
        <taxon>Eukaryota</taxon>
        <taxon>Metazoa</taxon>
        <taxon>Chordata</taxon>
        <taxon>Craniata</taxon>
        <taxon>Vertebrata</taxon>
        <taxon>Euteleostomi</taxon>
        <taxon>Mammalia</taxon>
        <taxon>Eutheria</taxon>
        <taxon>Euarchontoglires</taxon>
        <taxon>Primates</taxon>
        <taxon>Haplorrhini</taxon>
        <taxon>Catarrhini</taxon>
        <taxon>Cercopithecidae</taxon>
        <taxon>Cercopithecinae</taxon>
        <taxon>Papio</taxon>
    </lineage>
</organism>
<accession>A0A8I5NB02</accession>